<keyword evidence="2" id="KW-0805">Transcription regulation</keyword>
<organism evidence="6 7">
    <name type="scientific">Flexivirga endophytica</name>
    <dbReference type="NCBI Taxonomy" id="1849103"/>
    <lineage>
        <taxon>Bacteria</taxon>
        <taxon>Bacillati</taxon>
        <taxon>Actinomycetota</taxon>
        <taxon>Actinomycetes</taxon>
        <taxon>Micrococcales</taxon>
        <taxon>Dermacoccaceae</taxon>
        <taxon>Flexivirga</taxon>
    </lineage>
</organism>
<dbReference type="AlphaFoldDB" id="A0A916SXY7"/>
<evidence type="ECO:0000256" key="3">
    <source>
        <dbReference type="ARBA" id="ARBA00023125"/>
    </source>
</evidence>
<dbReference type="GO" id="GO:0000976">
    <property type="term" value="F:transcription cis-regulatory region binding"/>
    <property type="evidence" value="ECO:0007669"/>
    <property type="project" value="TreeGrafter"/>
</dbReference>
<protein>
    <recommendedName>
        <fullName evidence="5">HTH lysR-type domain-containing protein</fullName>
    </recommendedName>
</protein>
<dbReference type="PRINTS" id="PR00039">
    <property type="entry name" value="HTHLYSR"/>
</dbReference>
<dbReference type="PANTHER" id="PTHR30126">
    <property type="entry name" value="HTH-TYPE TRANSCRIPTIONAL REGULATOR"/>
    <property type="match status" value="1"/>
</dbReference>
<dbReference type="InterPro" id="IPR000847">
    <property type="entry name" value="LysR_HTH_N"/>
</dbReference>
<keyword evidence="3" id="KW-0238">DNA-binding</keyword>
<comment type="caution">
    <text evidence="6">The sequence shown here is derived from an EMBL/GenBank/DDBJ whole genome shotgun (WGS) entry which is preliminary data.</text>
</comment>
<evidence type="ECO:0000313" key="6">
    <source>
        <dbReference type="EMBL" id="GGB21403.1"/>
    </source>
</evidence>
<feature type="domain" description="HTH lysR-type" evidence="5">
    <location>
        <begin position="3"/>
        <end position="60"/>
    </location>
</feature>
<dbReference type="InterPro" id="IPR005119">
    <property type="entry name" value="LysR_subst-bd"/>
</dbReference>
<proteinExistence type="inferred from homology"/>
<evidence type="ECO:0000256" key="1">
    <source>
        <dbReference type="ARBA" id="ARBA00009437"/>
    </source>
</evidence>
<evidence type="ECO:0000256" key="4">
    <source>
        <dbReference type="ARBA" id="ARBA00023163"/>
    </source>
</evidence>
<evidence type="ECO:0000259" key="5">
    <source>
        <dbReference type="PROSITE" id="PS50931"/>
    </source>
</evidence>
<dbReference type="SUPFAM" id="SSF46785">
    <property type="entry name" value="Winged helix' DNA-binding domain"/>
    <property type="match status" value="1"/>
</dbReference>
<reference evidence="6" key="2">
    <citation type="submission" date="2020-09" db="EMBL/GenBank/DDBJ databases">
        <authorList>
            <person name="Sun Q."/>
            <person name="Zhou Y."/>
        </authorList>
    </citation>
    <scope>NUCLEOTIDE SEQUENCE</scope>
    <source>
        <strain evidence="6">CGMCC 1.15085</strain>
    </source>
</reference>
<dbReference type="CDD" id="cd05466">
    <property type="entry name" value="PBP2_LTTR_substrate"/>
    <property type="match status" value="1"/>
</dbReference>
<comment type="similarity">
    <text evidence="1">Belongs to the LysR transcriptional regulatory family.</text>
</comment>
<name>A0A916SXY7_9MICO</name>
<dbReference type="GO" id="GO:0003700">
    <property type="term" value="F:DNA-binding transcription factor activity"/>
    <property type="evidence" value="ECO:0007669"/>
    <property type="project" value="InterPro"/>
</dbReference>
<evidence type="ECO:0000313" key="7">
    <source>
        <dbReference type="Proteomes" id="UP000636793"/>
    </source>
</evidence>
<accession>A0A916SXY7</accession>
<dbReference type="Pfam" id="PF00126">
    <property type="entry name" value="HTH_1"/>
    <property type="match status" value="1"/>
</dbReference>
<dbReference type="InterPro" id="IPR036388">
    <property type="entry name" value="WH-like_DNA-bd_sf"/>
</dbReference>
<dbReference type="Pfam" id="PF03466">
    <property type="entry name" value="LysR_substrate"/>
    <property type="match status" value="1"/>
</dbReference>
<keyword evidence="4" id="KW-0804">Transcription</keyword>
<dbReference type="PANTHER" id="PTHR30126:SF80">
    <property type="entry name" value="TRANSCRIPTIONAL REGULATOR-RELATED"/>
    <property type="match status" value="1"/>
</dbReference>
<reference evidence="6" key="1">
    <citation type="journal article" date="2014" name="Int. J. Syst. Evol. Microbiol.">
        <title>Complete genome sequence of Corynebacterium casei LMG S-19264T (=DSM 44701T), isolated from a smear-ripened cheese.</title>
        <authorList>
            <consortium name="US DOE Joint Genome Institute (JGI-PGF)"/>
            <person name="Walter F."/>
            <person name="Albersmeier A."/>
            <person name="Kalinowski J."/>
            <person name="Ruckert C."/>
        </authorList>
    </citation>
    <scope>NUCLEOTIDE SEQUENCE</scope>
    <source>
        <strain evidence="6">CGMCC 1.15085</strain>
    </source>
</reference>
<dbReference type="RefSeq" id="WP_188835719.1">
    <property type="nucleotide sequence ID" value="NZ_BMHI01000001.1"/>
</dbReference>
<dbReference type="Gene3D" id="3.40.190.290">
    <property type="match status" value="1"/>
</dbReference>
<sequence>MTPELRRLRYFVATVDAGSATQAARLLHVTQPVLSRQLQLLQKEIGLRLFTRDGRRFRLTHAGETYLFGVRQLLQQADRLDSSAASLASGRLQDLHLAVPATTLTDVIAPFIATLDSTDPVPMLRSLDPRGATAAIADGADLAIVHRPPPRSLASRQIAALPIWAQVPSQDPLATHESVDLKTLAERTLVLLTEDFRPRTLLNQAMESVEIAYSDFIECTNAQVAQALSAAGRGVAVVSDDTRFELVARPIAGLHGPVTLRLYAAWDRRHHAAETIAALVDRIAEFCIERYDPTTGPA</sequence>
<dbReference type="EMBL" id="BMHI01000001">
    <property type="protein sequence ID" value="GGB21403.1"/>
    <property type="molecule type" value="Genomic_DNA"/>
</dbReference>
<evidence type="ECO:0000256" key="2">
    <source>
        <dbReference type="ARBA" id="ARBA00023015"/>
    </source>
</evidence>
<dbReference type="Proteomes" id="UP000636793">
    <property type="component" value="Unassembled WGS sequence"/>
</dbReference>
<keyword evidence="7" id="KW-1185">Reference proteome</keyword>
<dbReference type="PROSITE" id="PS50931">
    <property type="entry name" value="HTH_LYSR"/>
    <property type="match status" value="1"/>
</dbReference>
<dbReference type="Gene3D" id="1.10.10.10">
    <property type="entry name" value="Winged helix-like DNA-binding domain superfamily/Winged helix DNA-binding domain"/>
    <property type="match status" value="1"/>
</dbReference>
<dbReference type="InterPro" id="IPR036390">
    <property type="entry name" value="WH_DNA-bd_sf"/>
</dbReference>
<dbReference type="SUPFAM" id="SSF53850">
    <property type="entry name" value="Periplasmic binding protein-like II"/>
    <property type="match status" value="1"/>
</dbReference>
<gene>
    <name evidence="6" type="ORF">GCM10011492_09170</name>
</gene>
<dbReference type="FunFam" id="1.10.10.10:FF:000001">
    <property type="entry name" value="LysR family transcriptional regulator"/>
    <property type="match status" value="1"/>
</dbReference>